<dbReference type="InterPro" id="IPR011009">
    <property type="entry name" value="Kinase-like_dom_sf"/>
</dbReference>
<evidence type="ECO:0000256" key="18">
    <source>
        <dbReference type="ARBA" id="ARBA00048679"/>
    </source>
</evidence>
<dbReference type="InterPro" id="IPR000719">
    <property type="entry name" value="Prot_kinase_dom"/>
</dbReference>
<comment type="cofactor">
    <cofactor evidence="1">
        <name>Mg(2+)</name>
        <dbReference type="ChEBI" id="CHEBI:18420"/>
    </cofactor>
</comment>
<dbReference type="InterPro" id="IPR008271">
    <property type="entry name" value="Ser/Thr_kinase_AS"/>
</dbReference>
<evidence type="ECO:0000313" key="20">
    <source>
        <dbReference type="EMBL" id="KAJ8977930.1"/>
    </source>
</evidence>
<evidence type="ECO:0000256" key="14">
    <source>
        <dbReference type="ARBA" id="ARBA00022842"/>
    </source>
</evidence>
<dbReference type="Pfam" id="PF00069">
    <property type="entry name" value="Pkinase"/>
    <property type="match status" value="1"/>
</dbReference>
<evidence type="ECO:0000256" key="1">
    <source>
        <dbReference type="ARBA" id="ARBA00001946"/>
    </source>
</evidence>
<dbReference type="Gene3D" id="1.10.510.10">
    <property type="entry name" value="Transferase(Phosphotransferase) domain 1"/>
    <property type="match status" value="1"/>
</dbReference>
<proteinExistence type="predicted"/>
<reference evidence="20" key="1">
    <citation type="journal article" date="2023" name="Insect Mol. Biol.">
        <title>Genome sequencing provides insights into the evolution of gene families encoding plant cell wall-degrading enzymes in longhorned beetles.</title>
        <authorList>
            <person name="Shin N.R."/>
            <person name="Okamura Y."/>
            <person name="Kirsch R."/>
            <person name="Pauchet Y."/>
        </authorList>
    </citation>
    <scope>NUCLEOTIDE SEQUENCE</scope>
    <source>
        <strain evidence="20">MMC_N1</strain>
    </source>
</reference>
<dbReference type="EMBL" id="JAPWTJ010000492">
    <property type="protein sequence ID" value="KAJ8977930.1"/>
    <property type="molecule type" value="Genomic_DNA"/>
</dbReference>
<keyword evidence="15" id="KW-0809">Transit peptide</keyword>
<evidence type="ECO:0000256" key="4">
    <source>
        <dbReference type="ARBA" id="ARBA00004572"/>
    </source>
</evidence>
<dbReference type="PANTHER" id="PTHR22972:SF7">
    <property type="entry name" value="SERINE_THREONINE-PROTEIN KINASE PINK1, MITOCHONDRIAL"/>
    <property type="match status" value="1"/>
</dbReference>
<keyword evidence="8" id="KW-0479">Metal-binding</keyword>
<dbReference type="SUPFAM" id="SSF56112">
    <property type="entry name" value="Protein kinase-like (PK-like)"/>
    <property type="match status" value="1"/>
</dbReference>
<keyword evidence="14" id="KW-0460">Magnesium</keyword>
<dbReference type="EC" id="2.7.11.1" evidence="5"/>
<evidence type="ECO:0000256" key="16">
    <source>
        <dbReference type="ARBA" id="ARBA00023128"/>
    </source>
</evidence>
<evidence type="ECO:0000256" key="11">
    <source>
        <dbReference type="ARBA" id="ARBA00022787"/>
    </source>
</evidence>
<keyword evidence="9" id="KW-0547">Nucleotide-binding</keyword>
<name>A0ABQ9JKB0_9CUCU</name>
<keyword evidence="7" id="KW-0808">Transferase</keyword>
<comment type="catalytic activity">
    <reaction evidence="18">
        <text>L-seryl-[protein] + ATP = O-phospho-L-seryl-[protein] + ADP + H(+)</text>
        <dbReference type="Rhea" id="RHEA:17989"/>
        <dbReference type="Rhea" id="RHEA-COMP:9863"/>
        <dbReference type="Rhea" id="RHEA-COMP:11604"/>
        <dbReference type="ChEBI" id="CHEBI:15378"/>
        <dbReference type="ChEBI" id="CHEBI:29999"/>
        <dbReference type="ChEBI" id="CHEBI:30616"/>
        <dbReference type="ChEBI" id="CHEBI:83421"/>
        <dbReference type="ChEBI" id="CHEBI:456216"/>
        <dbReference type="EC" id="2.7.11.1"/>
    </reaction>
</comment>
<evidence type="ECO:0000256" key="6">
    <source>
        <dbReference type="ARBA" id="ARBA00022527"/>
    </source>
</evidence>
<evidence type="ECO:0000256" key="10">
    <source>
        <dbReference type="ARBA" id="ARBA00022777"/>
    </source>
</evidence>
<evidence type="ECO:0000256" key="15">
    <source>
        <dbReference type="ARBA" id="ARBA00022946"/>
    </source>
</evidence>
<organism evidence="20 21">
    <name type="scientific">Molorchus minor</name>
    <dbReference type="NCBI Taxonomy" id="1323400"/>
    <lineage>
        <taxon>Eukaryota</taxon>
        <taxon>Metazoa</taxon>
        <taxon>Ecdysozoa</taxon>
        <taxon>Arthropoda</taxon>
        <taxon>Hexapoda</taxon>
        <taxon>Insecta</taxon>
        <taxon>Pterygota</taxon>
        <taxon>Neoptera</taxon>
        <taxon>Endopterygota</taxon>
        <taxon>Coleoptera</taxon>
        <taxon>Polyphaga</taxon>
        <taxon>Cucujiformia</taxon>
        <taxon>Chrysomeloidea</taxon>
        <taxon>Cerambycidae</taxon>
        <taxon>Lamiinae</taxon>
        <taxon>Monochamini</taxon>
        <taxon>Molorchus</taxon>
    </lineage>
</organism>
<comment type="catalytic activity">
    <reaction evidence="17">
        <text>L-threonyl-[protein] + ATP = O-phospho-L-threonyl-[protein] + ADP + H(+)</text>
        <dbReference type="Rhea" id="RHEA:46608"/>
        <dbReference type="Rhea" id="RHEA-COMP:11060"/>
        <dbReference type="Rhea" id="RHEA-COMP:11605"/>
        <dbReference type="ChEBI" id="CHEBI:15378"/>
        <dbReference type="ChEBI" id="CHEBI:30013"/>
        <dbReference type="ChEBI" id="CHEBI:30616"/>
        <dbReference type="ChEBI" id="CHEBI:61977"/>
        <dbReference type="ChEBI" id="CHEBI:456216"/>
        <dbReference type="EC" id="2.7.11.1"/>
    </reaction>
</comment>
<dbReference type="PROSITE" id="PS50011">
    <property type="entry name" value="PROTEIN_KINASE_DOM"/>
    <property type="match status" value="1"/>
</dbReference>
<evidence type="ECO:0000256" key="8">
    <source>
        <dbReference type="ARBA" id="ARBA00022723"/>
    </source>
</evidence>
<evidence type="ECO:0000256" key="5">
    <source>
        <dbReference type="ARBA" id="ARBA00012513"/>
    </source>
</evidence>
<dbReference type="Proteomes" id="UP001162164">
    <property type="component" value="Unassembled WGS sequence"/>
</dbReference>
<evidence type="ECO:0000256" key="9">
    <source>
        <dbReference type="ARBA" id="ARBA00022741"/>
    </source>
</evidence>
<comment type="caution">
    <text evidence="20">The sequence shown here is derived from an EMBL/GenBank/DDBJ whole genome shotgun (WGS) entry which is preliminary data.</text>
</comment>
<keyword evidence="12" id="KW-0472">Membrane</keyword>
<dbReference type="InterPro" id="IPR051511">
    <property type="entry name" value="MitoQC_Scaffold_Kinases"/>
</dbReference>
<evidence type="ECO:0000256" key="7">
    <source>
        <dbReference type="ARBA" id="ARBA00022679"/>
    </source>
</evidence>
<evidence type="ECO:0000256" key="13">
    <source>
        <dbReference type="ARBA" id="ARBA00022840"/>
    </source>
</evidence>
<keyword evidence="13" id="KW-0067">ATP-binding</keyword>
<evidence type="ECO:0000259" key="19">
    <source>
        <dbReference type="PROSITE" id="PS50011"/>
    </source>
</evidence>
<keyword evidence="16" id="KW-0496">Mitochondrion</keyword>
<dbReference type="PROSITE" id="PS00108">
    <property type="entry name" value="PROTEIN_KINASE_ST"/>
    <property type="match status" value="1"/>
</dbReference>
<keyword evidence="21" id="KW-1185">Reference proteome</keyword>
<evidence type="ECO:0000256" key="12">
    <source>
        <dbReference type="ARBA" id="ARBA00022792"/>
    </source>
</evidence>
<keyword evidence="10" id="KW-0418">Kinase</keyword>
<dbReference type="PANTHER" id="PTHR22972">
    <property type="entry name" value="SERINE/THREONINE PROTEIN KINASE"/>
    <property type="match status" value="1"/>
</dbReference>
<protein>
    <recommendedName>
        <fullName evidence="5">non-specific serine/threonine protein kinase</fullName>
        <ecNumber evidence="5">2.7.11.1</ecNumber>
    </recommendedName>
</protein>
<gene>
    <name evidence="20" type="ORF">NQ317_002904</name>
</gene>
<evidence type="ECO:0000256" key="17">
    <source>
        <dbReference type="ARBA" id="ARBA00047899"/>
    </source>
</evidence>
<keyword evidence="11" id="KW-1000">Mitochondrion outer membrane</keyword>
<evidence type="ECO:0000256" key="2">
    <source>
        <dbReference type="ARBA" id="ARBA00004434"/>
    </source>
</evidence>
<keyword evidence="6" id="KW-0723">Serine/threonine-protein kinase</keyword>
<keyword evidence="12" id="KW-0999">Mitochondrion inner membrane</keyword>
<comment type="subcellular location">
    <subcellularLocation>
        <location evidence="3">Cytoplasm</location>
        <location evidence="3">Cytosol</location>
    </subcellularLocation>
    <subcellularLocation>
        <location evidence="2">Mitochondrion inner membrane</location>
        <topology evidence="2">Single-pass membrane protein</topology>
    </subcellularLocation>
    <subcellularLocation>
        <location evidence="4">Mitochondrion outer membrane</location>
        <topology evidence="4">Single-pass membrane protein</topology>
    </subcellularLocation>
</comment>
<feature type="domain" description="Protein kinase" evidence="19">
    <location>
        <begin position="278"/>
        <end position="596"/>
    </location>
</feature>
<accession>A0ABQ9JKB0</accession>
<dbReference type="SMART" id="SM00220">
    <property type="entry name" value="S_TKc"/>
    <property type="match status" value="1"/>
</dbReference>
<evidence type="ECO:0000256" key="3">
    <source>
        <dbReference type="ARBA" id="ARBA00004514"/>
    </source>
</evidence>
<evidence type="ECO:0000313" key="21">
    <source>
        <dbReference type="Proteomes" id="UP001162164"/>
    </source>
</evidence>
<sequence length="697" mass="78275">MSVRALGTRLFKHGTALVRHICKKQLNTAKITDKINAAQSAPPQPNQLFNNQLVPRQFGLRTVGVQIGLQARRILIDNVLNHSNKQPCCRFKEESCKKGGPLFRLILYGDSGPFFALVGVSLASGTGILTKEDELEGVCWEIRYANNSQREFIFSILNTLSPSLNLMSVRVYLRILGLQMIQQYSNLFLTYELNCSRCFIVKILTGSKDETEFSECRINAVTCPSFRACPRAISSPEATSLRSGSKDYEAISKIKWHYHDVDIDENRFENSPITLDDLAFRKPIAKGSNAVVYEARILTPQEKNMKTEFKSDKNVANDDGTNFPLALKMMFNYDIQSSAMAILKAMYRETVPARSYYSNVGGSDWEIELAKRNRYLPPHPNIVVMFSVFTDYIPELEDCRGLYPAALPRRIHSEGEGRNMSLFLLMKRYNTNLKDYIPTSSPSIRTSILLLAQLLEGVAHLTAHSIAHRDLKADNLLLDTSELDVPILVISDFGCCLSDKQNGLMLPYTSYDVDKGGNTALMAPEIIGQQPGTFSVLNYSKSDLWATGTIAYEIFGNGLPDDVPSVVRMLIKNILKPNPNKRLNPEVAANICQLFLWAPSVWLKPGIKLPTSAEILQWLLSLTTKILCEGRINNKSFSQNSKTPDSVNETPEAGTKKMGRRTYPEYLLISSFLRRAKLANIRAALSWIQDVSFETDY</sequence>